<dbReference type="STRING" id="1801737.A2818_00860"/>
<protein>
    <submittedName>
        <fullName evidence="2">Uncharacterized protein</fullName>
    </submittedName>
</protein>
<dbReference type="AlphaFoldDB" id="A0A1F6UZ93"/>
<accession>A0A1F6UZ93</accession>
<evidence type="ECO:0000313" key="2">
    <source>
        <dbReference type="EMBL" id="OGI62781.1"/>
    </source>
</evidence>
<dbReference type="Proteomes" id="UP000177602">
    <property type="component" value="Unassembled WGS sequence"/>
</dbReference>
<sequence>MTACGSTGTQSRTCTNPPPSGGGAPCSGPSSQACSTGACSVSFGPSGDAGAGGGGGGSTTIYTGGSVTLEWSSDASSCTGTNFNTGGAPSGSVVVSPISTTTYTISCGSGAGETTGQWTVTVKKKPFFIEN</sequence>
<dbReference type="PROSITE" id="PS50092">
    <property type="entry name" value="TSP1"/>
    <property type="match status" value="1"/>
</dbReference>
<gene>
    <name evidence="2" type="ORF">A2818_00860</name>
</gene>
<name>A0A1F6UZ93_9BACT</name>
<reference evidence="2 3" key="1">
    <citation type="journal article" date="2016" name="Nat. Commun.">
        <title>Thousands of microbial genomes shed light on interconnected biogeochemical processes in an aquifer system.</title>
        <authorList>
            <person name="Anantharaman K."/>
            <person name="Brown C.T."/>
            <person name="Hug L.A."/>
            <person name="Sharon I."/>
            <person name="Castelle C.J."/>
            <person name="Probst A.J."/>
            <person name="Thomas B.C."/>
            <person name="Singh A."/>
            <person name="Wilkins M.J."/>
            <person name="Karaoz U."/>
            <person name="Brodie E.L."/>
            <person name="Williams K.H."/>
            <person name="Hubbard S.S."/>
            <person name="Banfield J.F."/>
        </authorList>
    </citation>
    <scope>NUCLEOTIDE SEQUENCE [LARGE SCALE GENOMIC DNA]</scope>
</reference>
<evidence type="ECO:0000256" key="1">
    <source>
        <dbReference type="SAM" id="MobiDB-lite"/>
    </source>
</evidence>
<feature type="region of interest" description="Disordered" evidence="1">
    <location>
        <begin position="1"/>
        <end position="37"/>
    </location>
</feature>
<dbReference type="InterPro" id="IPR000884">
    <property type="entry name" value="TSP1_rpt"/>
</dbReference>
<evidence type="ECO:0000313" key="3">
    <source>
        <dbReference type="Proteomes" id="UP000177602"/>
    </source>
</evidence>
<feature type="compositionally biased region" description="Polar residues" evidence="1">
    <location>
        <begin position="1"/>
        <end position="15"/>
    </location>
</feature>
<comment type="caution">
    <text evidence="2">The sequence shown here is derived from an EMBL/GenBank/DDBJ whole genome shotgun (WGS) entry which is preliminary data.</text>
</comment>
<dbReference type="EMBL" id="MFTN01000020">
    <property type="protein sequence ID" value="OGI62781.1"/>
    <property type="molecule type" value="Genomic_DNA"/>
</dbReference>
<organism evidence="2 3">
    <name type="scientific">Candidatus Nomurabacteria bacterium RIFCSPHIGHO2_01_FULL_40_12</name>
    <dbReference type="NCBI Taxonomy" id="1801737"/>
    <lineage>
        <taxon>Bacteria</taxon>
        <taxon>Candidatus Nomuraibacteriota</taxon>
    </lineage>
</organism>
<proteinExistence type="predicted"/>